<organism evidence="1 2">
    <name type="scientific">Pectobacterium aquaticum</name>
    <dbReference type="NCBI Taxonomy" id="2204145"/>
    <lineage>
        <taxon>Bacteria</taxon>
        <taxon>Pseudomonadati</taxon>
        <taxon>Pseudomonadota</taxon>
        <taxon>Gammaproteobacteria</taxon>
        <taxon>Enterobacterales</taxon>
        <taxon>Pectobacteriaceae</taxon>
        <taxon>Pectobacterium</taxon>
    </lineage>
</organism>
<dbReference type="EMBL" id="QHJW02000050">
    <property type="protein sequence ID" value="RRO05116.1"/>
    <property type="molecule type" value="Genomic_DNA"/>
</dbReference>
<feature type="non-terminal residue" evidence="1">
    <location>
        <position position="85"/>
    </location>
</feature>
<proteinExistence type="predicted"/>
<gene>
    <name evidence="1" type="ORF">DMB85_017865</name>
</gene>
<evidence type="ECO:0000313" key="1">
    <source>
        <dbReference type="EMBL" id="RRO05116.1"/>
    </source>
</evidence>
<accession>A0A3R8NGA1</accession>
<dbReference type="Proteomes" id="UP000256817">
    <property type="component" value="Unassembled WGS sequence"/>
</dbReference>
<evidence type="ECO:0000313" key="2">
    <source>
        <dbReference type="Proteomes" id="UP000256817"/>
    </source>
</evidence>
<name>A0A3R8NGA1_9GAMM</name>
<keyword evidence="2" id="KW-1185">Reference proteome</keyword>
<reference evidence="1" key="1">
    <citation type="submission" date="2018-11" db="EMBL/GenBank/DDBJ databases">
        <title>Draft genome sequences of proposed Pectobacterium aquaticum sp. nov. isolated in France from fresh water.</title>
        <authorList>
            <person name="Pedron J."/>
            <person name="Barny M.A."/>
        </authorList>
    </citation>
    <scope>NUCLEOTIDE SEQUENCE [LARGE SCALE GENOMIC DNA]</scope>
    <source>
        <strain evidence="1">A35-S23-M15</strain>
    </source>
</reference>
<protein>
    <submittedName>
        <fullName evidence="1">Uncharacterized protein</fullName>
    </submittedName>
</protein>
<comment type="caution">
    <text evidence="1">The sequence shown here is derived from an EMBL/GenBank/DDBJ whole genome shotgun (WGS) entry which is preliminary data.</text>
</comment>
<sequence>MLIDELNATTPATSYDAAGTFLICDQSESTLISAVPSNATPLIFRAVASLVAAAAVPPAVSAPTSPAVSTISADSALPLTVRPDG</sequence>